<organism evidence="1 2">
    <name type="scientific">Ewingella americana (strain ATCC 33852 / DSM 4580 / CCUG 14506 / JCM 5911 / LMG 7869 / NCTC 12157 / CDC 1468-78)</name>
    <dbReference type="NCBI Taxonomy" id="910964"/>
    <lineage>
        <taxon>Bacteria</taxon>
        <taxon>Pseudomonadati</taxon>
        <taxon>Pseudomonadota</taxon>
        <taxon>Gammaproteobacteria</taxon>
        <taxon>Enterobacterales</taxon>
        <taxon>Yersiniaceae</taxon>
        <taxon>Ewingella</taxon>
    </lineage>
</organism>
<name>A0A085GQ46_EWIA3</name>
<dbReference type="AlphaFoldDB" id="A0A085GQ46"/>
<comment type="caution">
    <text evidence="1">The sequence shown here is derived from an EMBL/GenBank/DDBJ whole genome shotgun (WGS) entry which is preliminary data.</text>
</comment>
<reference evidence="1 2" key="1">
    <citation type="submission" date="2014-05" db="EMBL/GenBank/DDBJ databases">
        <title>ATOL: Assembling a taxonomically balanced genome-scale reconstruction of the evolutionary history of the Enterobacteriaceae.</title>
        <authorList>
            <person name="Plunkett G.III."/>
            <person name="Neeno-Eckwall E.C."/>
            <person name="Glasner J.D."/>
            <person name="Perna N.T."/>
        </authorList>
    </citation>
    <scope>NUCLEOTIDE SEQUENCE [LARGE SCALE GENOMIC DNA]</scope>
    <source>
        <strain evidence="1 2">ATCC 33852</strain>
    </source>
</reference>
<proteinExistence type="predicted"/>
<dbReference type="EMBL" id="JMPJ01000017">
    <property type="protein sequence ID" value="KFC85841.1"/>
    <property type="molecule type" value="Genomic_DNA"/>
</dbReference>
<sequence length="96" mass="10854">MSCCNFVISSAFDLDIKETKDVRINMAYLEKLKKDHHDLKESEKASHPGIVNAGCFAELSIILDDFLENINNGEYVPVAHPSFNANYFNIPAFRMS</sequence>
<keyword evidence="2" id="KW-1185">Reference proteome</keyword>
<evidence type="ECO:0000313" key="1">
    <source>
        <dbReference type="EMBL" id="KFC85841.1"/>
    </source>
</evidence>
<dbReference type="Proteomes" id="UP000028640">
    <property type="component" value="Unassembled WGS sequence"/>
</dbReference>
<protein>
    <submittedName>
        <fullName evidence="1">Uncharacterized protein</fullName>
    </submittedName>
</protein>
<accession>A0A085GQ46</accession>
<evidence type="ECO:0000313" key="2">
    <source>
        <dbReference type="Proteomes" id="UP000028640"/>
    </source>
</evidence>
<gene>
    <name evidence="1" type="ORF">GEAM_0317</name>
</gene>